<dbReference type="Gene3D" id="3.30.710.10">
    <property type="entry name" value="Potassium Channel Kv1.1, Chain A"/>
    <property type="match status" value="1"/>
</dbReference>
<name>A0ABZ1D9F4_9TREE</name>
<evidence type="ECO:0000259" key="1">
    <source>
        <dbReference type="PROSITE" id="PS50097"/>
    </source>
</evidence>
<proteinExistence type="predicted"/>
<sequence>MSEPALMNDHNKRFQLDDSNITLISSDGFHFKVHRHQIESAGTVFKAMLELDNTVEVSNHVPFLDEKIEDSFTVSLFLDIIYGNELREPKSTVDFSIYENLLHFMIKYDCTPALQYFRHALFHWVLSPKNKIDPMDMFTIGSATNDVELCVAAIRGTGNWQWSTGNEIGQKLVDGTRKPFNFDRGITGASVMELSAWSLTQFCKIPNTYKFALLRAYRYPSNSDYTGSIRDCAKVAEEFEAIMQQILNEKKAKEAV</sequence>
<dbReference type="PROSITE" id="PS50097">
    <property type="entry name" value="BTB"/>
    <property type="match status" value="1"/>
</dbReference>
<dbReference type="EMBL" id="CP141891">
    <property type="protein sequence ID" value="WRT70720.1"/>
    <property type="molecule type" value="Genomic_DNA"/>
</dbReference>
<dbReference type="Proteomes" id="UP001329825">
    <property type="component" value="Chromosome 11"/>
</dbReference>
<reference evidence="2 3" key="1">
    <citation type="submission" date="2024-01" db="EMBL/GenBank/DDBJ databases">
        <title>Comparative genomics of Cryptococcus and Kwoniella reveals pathogenesis evolution and contrasting modes of karyotype evolution via chromosome fusion or intercentromeric recombination.</title>
        <authorList>
            <person name="Coelho M.A."/>
            <person name="David-Palma M."/>
            <person name="Shea T."/>
            <person name="Bowers K."/>
            <person name="McGinley-Smith S."/>
            <person name="Mohammad A.W."/>
            <person name="Gnirke A."/>
            <person name="Yurkov A.M."/>
            <person name="Nowrousian M."/>
            <person name="Sun S."/>
            <person name="Cuomo C.A."/>
            <person name="Heitman J."/>
        </authorList>
    </citation>
    <scope>NUCLEOTIDE SEQUENCE [LARGE SCALE GENOMIC DNA]</scope>
    <source>
        <strain evidence="2">CBS 11374</strain>
    </source>
</reference>
<organism evidence="2 3">
    <name type="scientific">Kwoniella shivajii</name>
    <dbReference type="NCBI Taxonomy" id="564305"/>
    <lineage>
        <taxon>Eukaryota</taxon>
        <taxon>Fungi</taxon>
        <taxon>Dikarya</taxon>
        <taxon>Basidiomycota</taxon>
        <taxon>Agaricomycotina</taxon>
        <taxon>Tremellomycetes</taxon>
        <taxon>Tremellales</taxon>
        <taxon>Cryptococcaceae</taxon>
        <taxon>Kwoniella</taxon>
    </lineage>
</organism>
<feature type="domain" description="BTB" evidence="1">
    <location>
        <begin position="19"/>
        <end position="90"/>
    </location>
</feature>
<keyword evidence="3" id="KW-1185">Reference proteome</keyword>
<dbReference type="InterPro" id="IPR000210">
    <property type="entry name" value="BTB/POZ_dom"/>
</dbReference>
<dbReference type="GeneID" id="87959848"/>
<dbReference type="InterPro" id="IPR011333">
    <property type="entry name" value="SKP1/BTB/POZ_sf"/>
</dbReference>
<evidence type="ECO:0000313" key="2">
    <source>
        <dbReference type="EMBL" id="WRT70720.1"/>
    </source>
</evidence>
<dbReference type="RefSeq" id="XP_062795459.1">
    <property type="nucleotide sequence ID" value="XM_062939408.1"/>
</dbReference>
<gene>
    <name evidence="2" type="ORF">IL334_007718</name>
</gene>
<evidence type="ECO:0000313" key="3">
    <source>
        <dbReference type="Proteomes" id="UP001329825"/>
    </source>
</evidence>
<accession>A0ABZ1D9F4</accession>
<protein>
    <recommendedName>
        <fullName evidence="1">BTB domain-containing protein</fullName>
    </recommendedName>
</protein>